<proteinExistence type="predicted"/>
<evidence type="ECO:0000256" key="5">
    <source>
        <dbReference type="ARBA" id="ARBA00023014"/>
    </source>
</evidence>
<dbReference type="Proteomes" id="UP000019140">
    <property type="component" value="Unassembled WGS sequence"/>
</dbReference>
<dbReference type="GO" id="GO:0046872">
    <property type="term" value="F:metal ion binding"/>
    <property type="evidence" value="ECO:0007669"/>
    <property type="project" value="UniProtKB-KW"/>
</dbReference>
<dbReference type="InterPro" id="IPR023984">
    <property type="entry name" value="rSAM_ocin_1"/>
</dbReference>
<keyword evidence="9" id="KW-1185">Reference proteome</keyword>
<evidence type="ECO:0000256" key="4">
    <source>
        <dbReference type="ARBA" id="ARBA00023004"/>
    </source>
</evidence>
<dbReference type="InterPro" id="IPR007197">
    <property type="entry name" value="rSAM"/>
</dbReference>
<dbReference type="AlphaFoldDB" id="W4M7C4"/>
<dbReference type="GO" id="GO:0051536">
    <property type="term" value="F:iron-sulfur cluster binding"/>
    <property type="evidence" value="ECO:0007669"/>
    <property type="project" value="UniProtKB-KW"/>
</dbReference>
<dbReference type="SFLD" id="SFLDG01082">
    <property type="entry name" value="B12-binding_domain_containing"/>
    <property type="match status" value="1"/>
</dbReference>
<dbReference type="Gene3D" id="3.40.50.280">
    <property type="entry name" value="Cobalamin-binding domain"/>
    <property type="match status" value="1"/>
</dbReference>
<dbReference type="Pfam" id="PF04055">
    <property type="entry name" value="Radical_SAM"/>
    <property type="match status" value="1"/>
</dbReference>
<dbReference type="PROSITE" id="PS51918">
    <property type="entry name" value="RADICAL_SAM"/>
    <property type="match status" value="1"/>
</dbReference>
<dbReference type="HOGENOM" id="CLU_028867_0_0_7"/>
<feature type="domain" description="B12-binding" evidence="6">
    <location>
        <begin position="1"/>
        <end position="206"/>
    </location>
</feature>
<keyword evidence="2" id="KW-0949">S-adenosyl-L-methionine</keyword>
<dbReference type="InterPro" id="IPR023404">
    <property type="entry name" value="rSAM_horseshoe"/>
</dbReference>
<evidence type="ECO:0000256" key="3">
    <source>
        <dbReference type="ARBA" id="ARBA00022723"/>
    </source>
</evidence>
<dbReference type="SMART" id="SM00729">
    <property type="entry name" value="Elp3"/>
    <property type="match status" value="1"/>
</dbReference>
<dbReference type="GO" id="GO:0003824">
    <property type="term" value="F:catalytic activity"/>
    <property type="evidence" value="ECO:0007669"/>
    <property type="project" value="InterPro"/>
</dbReference>
<dbReference type="SFLD" id="SFLDS00029">
    <property type="entry name" value="Radical_SAM"/>
    <property type="match status" value="1"/>
</dbReference>
<dbReference type="Gene3D" id="3.80.30.20">
    <property type="entry name" value="tm_1862 like domain"/>
    <property type="match status" value="1"/>
</dbReference>
<dbReference type="InterPro" id="IPR006158">
    <property type="entry name" value="Cobalamin-bd"/>
</dbReference>
<organism evidence="8 9">
    <name type="scientific">Candidatus Entotheonella gemina</name>
    <dbReference type="NCBI Taxonomy" id="1429439"/>
    <lineage>
        <taxon>Bacteria</taxon>
        <taxon>Pseudomonadati</taxon>
        <taxon>Nitrospinota/Tectimicrobiota group</taxon>
        <taxon>Candidatus Tectimicrobiota</taxon>
        <taxon>Candidatus Entotheonellia</taxon>
        <taxon>Candidatus Entotheonellales</taxon>
        <taxon>Candidatus Entotheonellaceae</taxon>
        <taxon>Candidatus Entotheonella</taxon>
    </lineage>
</organism>
<dbReference type="CDD" id="cd01335">
    <property type="entry name" value="Radical_SAM"/>
    <property type="match status" value="1"/>
</dbReference>
<dbReference type="SUPFAM" id="SSF102114">
    <property type="entry name" value="Radical SAM enzymes"/>
    <property type="match status" value="1"/>
</dbReference>
<dbReference type="PANTHER" id="PTHR43409">
    <property type="entry name" value="ANAEROBIC MAGNESIUM-PROTOPORPHYRIN IX MONOMETHYL ESTER CYCLASE-RELATED"/>
    <property type="match status" value="1"/>
</dbReference>
<comment type="cofactor">
    <cofactor evidence="1">
        <name>[4Fe-4S] cluster</name>
        <dbReference type="ChEBI" id="CHEBI:49883"/>
    </cofactor>
</comment>
<dbReference type="PATRIC" id="fig|1429439.4.peg.3253"/>
<evidence type="ECO:0000313" key="8">
    <source>
        <dbReference type="EMBL" id="ETX06083.1"/>
    </source>
</evidence>
<protein>
    <submittedName>
        <fullName evidence="8">Uncharacterized protein</fullName>
    </submittedName>
</protein>
<dbReference type="InterPro" id="IPR058240">
    <property type="entry name" value="rSAM_sf"/>
</dbReference>
<dbReference type="EMBL" id="AZHX01000787">
    <property type="protein sequence ID" value="ETX06083.1"/>
    <property type="molecule type" value="Genomic_DNA"/>
</dbReference>
<dbReference type="GO" id="GO:0031419">
    <property type="term" value="F:cobalamin binding"/>
    <property type="evidence" value="ECO:0007669"/>
    <property type="project" value="InterPro"/>
</dbReference>
<keyword evidence="3" id="KW-0479">Metal-binding</keyword>
<dbReference type="SFLD" id="SFLDF00324">
    <property type="entry name" value="bacteriocin_maturation"/>
    <property type="match status" value="1"/>
</dbReference>
<keyword evidence="4" id="KW-0408">Iron</keyword>
<dbReference type="NCBIfam" id="TIGR03975">
    <property type="entry name" value="rSAM_ocin_1"/>
    <property type="match status" value="1"/>
</dbReference>
<keyword evidence="5" id="KW-0411">Iron-sulfur</keyword>
<evidence type="ECO:0000256" key="1">
    <source>
        <dbReference type="ARBA" id="ARBA00001966"/>
    </source>
</evidence>
<evidence type="ECO:0000259" key="7">
    <source>
        <dbReference type="PROSITE" id="PS51918"/>
    </source>
</evidence>
<dbReference type="GO" id="GO:0005829">
    <property type="term" value="C:cytosol"/>
    <property type="evidence" value="ECO:0007669"/>
    <property type="project" value="TreeGrafter"/>
</dbReference>
<dbReference type="InterPro" id="IPR051198">
    <property type="entry name" value="BchE-like"/>
</dbReference>
<sequence>MDVLLLSMPFGLPHMPSLGLSLLKAELAEVGVAAGIRYLGLDFANRTGYRFYQEVAQSGANYLGDLIFYESLWGTPDVKCRTGYSSAFDASKLAAFSSQPGLTGVEQTREATRFIEDCAASIDWRRYRIIGFTTMFQQNIASLALARRIKERSPESLIVFGGPNCEGEMGVGLMRCFPEIDYIFSGEADLTFPAFARAVMAGEVMPPEQSVRPVFDMDALPYPDFTDFFEQLPALDHPVRPHLNFECARGCWWGAKHHCKFCGLNGSTMSFRSKSPDRALAEIEHLQHTYVEPYNVVLLRAADQILDMRYLTKVLPRVQEVAPGTPLFFETKSNLRYDQVQAFASAGVSMIQPGIESLITSVLKLMDKGCTALQNLRLLKWCNELGITPIWNLLYGFPGENPLDYMMLAEIIPWLTHLQAPKNVSKIRLDRFSPYFNDPQAHGIENVRPPSLHRRLYPFDRAEQFRTCYHFDFDYVDKRSFNYAEPMKLAAKRWMAADRRDTLIGFLGEDDLLVWDERPVAKTRWTSLRGVYREALVLLDDIHGGVALLKLFSQWFDSTRAKAELLGFLKEMDDRRLVMRDNDQLLSLIVLNRDGERPWLPDSIVETVECGTRYLAGVPHAGVQGGLNDVDKL</sequence>
<accession>W4M7C4</accession>
<comment type="caution">
    <text evidence="8">The sequence shown here is derived from an EMBL/GenBank/DDBJ whole genome shotgun (WGS) entry which is preliminary data.</text>
</comment>
<evidence type="ECO:0000313" key="9">
    <source>
        <dbReference type="Proteomes" id="UP000019140"/>
    </source>
</evidence>
<evidence type="ECO:0000259" key="6">
    <source>
        <dbReference type="PROSITE" id="PS51332"/>
    </source>
</evidence>
<reference evidence="8 9" key="1">
    <citation type="journal article" date="2014" name="Nature">
        <title>An environmental bacterial taxon with a large and distinct metabolic repertoire.</title>
        <authorList>
            <person name="Wilson M.C."/>
            <person name="Mori T."/>
            <person name="Ruckert C."/>
            <person name="Uria A.R."/>
            <person name="Helf M.J."/>
            <person name="Takada K."/>
            <person name="Gernert C."/>
            <person name="Steffens U.A."/>
            <person name="Heycke N."/>
            <person name="Schmitt S."/>
            <person name="Rinke C."/>
            <person name="Helfrich E.J."/>
            <person name="Brachmann A.O."/>
            <person name="Gurgui C."/>
            <person name="Wakimoto T."/>
            <person name="Kracht M."/>
            <person name="Crusemann M."/>
            <person name="Hentschel U."/>
            <person name="Abe I."/>
            <person name="Matsunaga S."/>
            <person name="Kalinowski J."/>
            <person name="Takeyama H."/>
            <person name="Piel J."/>
        </authorList>
    </citation>
    <scope>NUCLEOTIDE SEQUENCE [LARGE SCALE GENOMIC DNA]</scope>
    <source>
        <strain evidence="9">TSY2</strain>
    </source>
</reference>
<dbReference type="InterPro" id="IPR006638">
    <property type="entry name" value="Elp3/MiaA/NifB-like_rSAM"/>
</dbReference>
<evidence type="ECO:0000256" key="2">
    <source>
        <dbReference type="ARBA" id="ARBA00022691"/>
    </source>
</evidence>
<dbReference type="PROSITE" id="PS51332">
    <property type="entry name" value="B12_BINDING"/>
    <property type="match status" value="1"/>
</dbReference>
<dbReference type="PANTHER" id="PTHR43409:SF7">
    <property type="entry name" value="BLL1977 PROTEIN"/>
    <property type="match status" value="1"/>
</dbReference>
<gene>
    <name evidence="8" type="ORF">ETSY2_19195</name>
</gene>
<name>W4M7C4_9BACT</name>
<feature type="domain" description="Radical SAM core" evidence="7">
    <location>
        <begin position="237"/>
        <end position="474"/>
    </location>
</feature>